<name>A0A672YQ09_9TELE</name>
<dbReference type="Ensembl" id="ENSSORT00005006941.1">
    <property type="protein sequence ID" value="ENSSORP00005006681.1"/>
    <property type="gene ID" value="ENSSORG00005003897.1"/>
</dbReference>
<dbReference type="InterPro" id="IPR051192">
    <property type="entry name" value="Sprouty_domain"/>
</dbReference>
<protein>
    <submittedName>
        <fullName evidence="3">Sprouty RTK signaling antagonist 3</fullName>
    </submittedName>
</protein>
<proteinExistence type="inferred from homology"/>
<sequence>MLVVIGGGAPRPSSGLRSRCPTAWPTRMDPAHSFRMELDGLDLQQVQVLSLDQIRAIRANNDYVERPMVPEPGSQTGFFYVHEDRYSHGVYPHHTQLSSHSALPRSQSQQQHAHLSHLSRSSTISSSMSRTSTTSDQRLLAGLTPSHSGLGSVVRSQPKGDLKPDVSLSKGLAEDEAELGRHLFICERCGRCKCHECCAPRRLPSCWACGQRCLCSAESAVEYGTCLCCVKGLFYHCSAQDDEDNCADRPCSCSTAHACARWGTMGLLALCLPCLCCYPPARLCLALCQCAHDRATRPGCRCSNTNTVWTMHCMN</sequence>
<dbReference type="PANTHER" id="PTHR12365:SF9">
    <property type="entry name" value="PROTEIN SPROUTY HOMOLOG 3"/>
    <property type="match status" value="1"/>
</dbReference>
<organism evidence="3 4">
    <name type="scientific">Sphaeramia orbicularis</name>
    <name type="common">orbiculate cardinalfish</name>
    <dbReference type="NCBI Taxonomy" id="375764"/>
    <lineage>
        <taxon>Eukaryota</taxon>
        <taxon>Metazoa</taxon>
        <taxon>Chordata</taxon>
        <taxon>Craniata</taxon>
        <taxon>Vertebrata</taxon>
        <taxon>Euteleostomi</taxon>
        <taxon>Actinopterygii</taxon>
        <taxon>Neopterygii</taxon>
        <taxon>Teleostei</taxon>
        <taxon>Neoteleostei</taxon>
        <taxon>Acanthomorphata</taxon>
        <taxon>Gobiaria</taxon>
        <taxon>Kurtiformes</taxon>
        <taxon>Apogonoidei</taxon>
        <taxon>Apogonidae</taxon>
        <taxon>Apogoninae</taxon>
        <taxon>Sphaeramia</taxon>
    </lineage>
</organism>
<dbReference type="GO" id="GO:0048513">
    <property type="term" value="P:animal organ development"/>
    <property type="evidence" value="ECO:0007669"/>
    <property type="project" value="TreeGrafter"/>
</dbReference>
<dbReference type="GO" id="GO:0005829">
    <property type="term" value="C:cytosol"/>
    <property type="evidence" value="ECO:0007669"/>
    <property type="project" value="TreeGrafter"/>
</dbReference>
<dbReference type="InParanoid" id="A0A672YQ09"/>
<dbReference type="InterPro" id="IPR007875">
    <property type="entry name" value="Sprouty"/>
</dbReference>
<accession>A0A672YQ09</accession>
<comment type="similarity">
    <text evidence="1">Belongs to the sprouty family.</text>
</comment>
<dbReference type="GO" id="GO:0016020">
    <property type="term" value="C:membrane"/>
    <property type="evidence" value="ECO:0007669"/>
    <property type="project" value="InterPro"/>
</dbReference>
<reference evidence="3" key="1">
    <citation type="submission" date="2019-06" db="EMBL/GenBank/DDBJ databases">
        <authorList>
            <consortium name="Wellcome Sanger Institute Data Sharing"/>
        </authorList>
    </citation>
    <scope>NUCLEOTIDE SEQUENCE [LARGE SCALE GENOMIC DNA]</scope>
</reference>
<evidence type="ECO:0000256" key="1">
    <source>
        <dbReference type="ARBA" id="ARBA00010964"/>
    </source>
</evidence>
<evidence type="ECO:0000313" key="3">
    <source>
        <dbReference type="Ensembl" id="ENSSORP00005006681.1"/>
    </source>
</evidence>
<dbReference type="GO" id="GO:0046580">
    <property type="term" value="P:negative regulation of Ras protein signal transduction"/>
    <property type="evidence" value="ECO:0007669"/>
    <property type="project" value="TreeGrafter"/>
</dbReference>
<keyword evidence="4" id="KW-1185">Reference proteome</keyword>
<dbReference type="Proteomes" id="UP000472271">
    <property type="component" value="Chromosome 14"/>
</dbReference>
<dbReference type="AlphaFoldDB" id="A0A672YQ09"/>
<dbReference type="PROSITE" id="PS51227">
    <property type="entry name" value="SPR"/>
    <property type="match status" value="1"/>
</dbReference>
<reference evidence="3" key="2">
    <citation type="submission" date="2025-08" db="UniProtKB">
        <authorList>
            <consortium name="Ensembl"/>
        </authorList>
    </citation>
    <scope>IDENTIFICATION</scope>
</reference>
<evidence type="ECO:0000256" key="2">
    <source>
        <dbReference type="SAM" id="MobiDB-lite"/>
    </source>
</evidence>
<feature type="compositionally biased region" description="Low complexity" evidence="2">
    <location>
        <begin position="105"/>
        <end position="135"/>
    </location>
</feature>
<reference evidence="3" key="3">
    <citation type="submission" date="2025-09" db="UniProtKB">
        <authorList>
            <consortium name="Ensembl"/>
        </authorList>
    </citation>
    <scope>IDENTIFICATION</scope>
</reference>
<dbReference type="PANTHER" id="PTHR12365">
    <property type="entry name" value="SPROUTY"/>
    <property type="match status" value="1"/>
</dbReference>
<dbReference type="Pfam" id="PF05210">
    <property type="entry name" value="Sprouty"/>
    <property type="match status" value="1"/>
</dbReference>
<evidence type="ECO:0000313" key="4">
    <source>
        <dbReference type="Proteomes" id="UP000472271"/>
    </source>
</evidence>
<feature type="region of interest" description="Disordered" evidence="2">
    <location>
        <begin position="91"/>
        <end position="167"/>
    </location>
</feature>
<dbReference type="GO" id="GO:0040037">
    <property type="term" value="P:negative regulation of fibroblast growth factor receptor signaling pathway"/>
    <property type="evidence" value="ECO:0007669"/>
    <property type="project" value="TreeGrafter"/>
</dbReference>